<keyword evidence="3 7" id="KW-0812">Transmembrane</keyword>
<feature type="transmembrane region" description="Helical" evidence="7">
    <location>
        <begin position="38"/>
        <end position="56"/>
    </location>
</feature>
<dbReference type="STRING" id="1033734.GCA_000285535_00792"/>
<comment type="subcellular location">
    <subcellularLocation>
        <location evidence="7">Cell membrane</location>
        <topology evidence="7">Single-pass type II membrane protein</topology>
    </subcellularLocation>
    <text evidence="7">Localizes to the division septum where it forms a ring structure.</text>
</comment>
<keyword evidence="1 7" id="KW-1003">Cell membrane</keyword>
<name>A0A4S3PXD2_9BACI</name>
<accession>A0A4S3PXD2</accession>
<keyword evidence="2 7" id="KW-0132">Cell division</keyword>
<evidence type="ECO:0000256" key="4">
    <source>
        <dbReference type="ARBA" id="ARBA00022989"/>
    </source>
</evidence>
<dbReference type="InterPro" id="IPR007060">
    <property type="entry name" value="FtsL/DivIC"/>
</dbReference>
<dbReference type="InterPro" id="IPR011922">
    <property type="entry name" value="Cell_div_FtsL"/>
</dbReference>
<dbReference type="RefSeq" id="WP_136378257.1">
    <property type="nucleotide sequence ID" value="NZ_SLUB01000004.1"/>
</dbReference>
<evidence type="ECO:0000313" key="10">
    <source>
        <dbReference type="Proteomes" id="UP000306477"/>
    </source>
</evidence>
<gene>
    <name evidence="7 9" type="primary">ftsL</name>
    <name evidence="9" type="ORF">E1I69_03650</name>
</gene>
<protein>
    <recommendedName>
        <fullName evidence="7 8">Cell division protein FtsL</fullName>
    </recommendedName>
</protein>
<proteinExistence type="inferred from homology"/>
<evidence type="ECO:0000256" key="3">
    <source>
        <dbReference type="ARBA" id="ARBA00022692"/>
    </source>
</evidence>
<dbReference type="NCBIfam" id="TIGR02209">
    <property type="entry name" value="ftsL_broad"/>
    <property type="match status" value="1"/>
</dbReference>
<dbReference type="GO" id="GO:0032153">
    <property type="term" value="C:cell division site"/>
    <property type="evidence" value="ECO:0007669"/>
    <property type="project" value="UniProtKB-UniRule"/>
</dbReference>
<evidence type="ECO:0000256" key="8">
    <source>
        <dbReference type="NCBIfam" id="TIGR02209"/>
    </source>
</evidence>
<dbReference type="GO" id="GO:0005886">
    <property type="term" value="C:plasma membrane"/>
    <property type="evidence" value="ECO:0007669"/>
    <property type="project" value="UniProtKB-SubCell"/>
</dbReference>
<dbReference type="EMBL" id="SLUB01000004">
    <property type="protein sequence ID" value="THE14540.1"/>
    <property type="molecule type" value="Genomic_DNA"/>
</dbReference>
<comment type="function">
    <text evidence="7">Essential cell division protein.</text>
</comment>
<evidence type="ECO:0000256" key="7">
    <source>
        <dbReference type="HAMAP-Rule" id="MF_00910"/>
    </source>
</evidence>
<keyword evidence="4 7" id="KW-1133">Transmembrane helix</keyword>
<evidence type="ECO:0000256" key="5">
    <source>
        <dbReference type="ARBA" id="ARBA00023136"/>
    </source>
</evidence>
<keyword evidence="10" id="KW-1185">Reference proteome</keyword>
<dbReference type="GO" id="GO:0043093">
    <property type="term" value="P:FtsZ-dependent cytokinesis"/>
    <property type="evidence" value="ECO:0007669"/>
    <property type="project" value="UniProtKB-UniRule"/>
</dbReference>
<evidence type="ECO:0000256" key="6">
    <source>
        <dbReference type="ARBA" id="ARBA00023306"/>
    </source>
</evidence>
<evidence type="ECO:0000256" key="1">
    <source>
        <dbReference type="ARBA" id="ARBA00022475"/>
    </source>
</evidence>
<sequence>MGNLAYKVRQTENYQPDQTPKTQPTIKKKFRFTLGEKVLGIVFSAAVMFCAIYIISNQVSIYHTNIEIQQIEASISQQTKTNNDLYVQVQELSEYERLWEKARELGLVLNENNVKVVQGN</sequence>
<reference evidence="9 10" key="1">
    <citation type="journal article" date="2019" name="Indoor Air">
        <title>Impacts of indoor surface finishes on bacterial viability.</title>
        <authorList>
            <person name="Hu J."/>
            <person name="Maamar S.B."/>
            <person name="Glawe A.J."/>
            <person name="Gottel N."/>
            <person name="Gilbert J.A."/>
            <person name="Hartmann E.M."/>
        </authorList>
    </citation>
    <scope>NUCLEOTIDE SEQUENCE [LARGE SCALE GENOMIC DNA]</scope>
    <source>
        <strain evidence="9 10">AF060A6</strain>
    </source>
</reference>
<comment type="caution">
    <text evidence="9">The sequence shown here is derived from an EMBL/GenBank/DDBJ whole genome shotgun (WGS) entry which is preliminary data.</text>
</comment>
<dbReference type="Proteomes" id="UP000306477">
    <property type="component" value="Unassembled WGS sequence"/>
</dbReference>
<comment type="similarity">
    <text evidence="7">Belongs to the FtsL family.</text>
</comment>
<keyword evidence="6 7" id="KW-0131">Cell cycle</keyword>
<evidence type="ECO:0000313" key="9">
    <source>
        <dbReference type="EMBL" id="THE14540.1"/>
    </source>
</evidence>
<dbReference type="HAMAP" id="MF_00910">
    <property type="entry name" value="FtsL"/>
    <property type="match status" value="1"/>
</dbReference>
<organism evidence="9 10">
    <name type="scientific">Bacillus timonensis</name>
    <dbReference type="NCBI Taxonomy" id="1033734"/>
    <lineage>
        <taxon>Bacteria</taxon>
        <taxon>Bacillati</taxon>
        <taxon>Bacillota</taxon>
        <taxon>Bacilli</taxon>
        <taxon>Bacillales</taxon>
        <taxon>Bacillaceae</taxon>
        <taxon>Bacillus</taxon>
    </lineage>
</organism>
<evidence type="ECO:0000256" key="2">
    <source>
        <dbReference type="ARBA" id="ARBA00022618"/>
    </source>
</evidence>
<keyword evidence="5 7" id="KW-0472">Membrane</keyword>
<dbReference type="OrthoDB" id="14664at2"/>
<dbReference type="Pfam" id="PF04977">
    <property type="entry name" value="DivIC"/>
    <property type="match status" value="1"/>
</dbReference>
<dbReference type="AlphaFoldDB" id="A0A4S3PXD2"/>